<reference evidence="1 2" key="1">
    <citation type="submission" date="2019-06" db="EMBL/GenBank/DDBJ databases">
        <title>A novel bacterium of genus Amaricoccus, isolated from marine sediment.</title>
        <authorList>
            <person name="Huang H."/>
            <person name="Mo K."/>
            <person name="Hu Y."/>
        </authorList>
    </citation>
    <scope>NUCLEOTIDE SEQUENCE [LARGE SCALE GENOMIC DNA]</scope>
    <source>
        <strain evidence="1 2">HB172011</strain>
    </source>
</reference>
<name>A0A501WUG0_9RHOB</name>
<dbReference type="AlphaFoldDB" id="A0A501WUG0"/>
<protein>
    <recommendedName>
        <fullName evidence="3">XRE family transcriptional regulator</fullName>
    </recommendedName>
</protein>
<dbReference type="RefSeq" id="WP_140452679.1">
    <property type="nucleotide sequence ID" value="NZ_VFRP01000002.1"/>
</dbReference>
<accession>A0A501WUG0</accession>
<evidence type="ECO:0000313" key="1">
    <source>
        <dbReference type="EMBL" id="TPE53058.1"/>
    </source>
</evidence>
<gene>
    <name evidence="1" type="ORF">FJM51_03260</name>
</gene>
<comment type="caution">
    <text evidence="1">The sequence shown here is derived from an EMBL/GenBank/DDBJ whole genome shotgun (WGS) entry which is preliminary data.</text>
</comment>
<dbReference type="OrthoDB" id="7376075at2"/>
<organism evidence="1 2">
    <name type="scientific">Amaricoccus solimangrovi</name>
    <dbReference type="NCBI Taxonomy" id="2589815"/>
    <lineage>
        <taxon>Bacteria</taxon>
        <taxon>Pseudomonadati</taxon>
        <taxon>Pseudomonadota</taxon>
        <taxon>Alphaproteobacteria</taxon>
        <taxon>Rhodobacterales</taxon>
        <taxon>Paracoccaceae</taxon>
        <taxon>Amaricoccus</taxon>
    </lineage>
</organism>
<evidence type="ECO:0000313" key="2">
    <source>
        <dbReference type="Proteomes" id="UP000319255"/>
    </source>
</evidence>
<dbReference type="EMBL" id="VFRP01000002">
    <property type="protein sequence ID" value="TPE53058.1"/>
    <property type="molecule type" value="Genomic_DNA"/>
</dbReference>
<dbReference type="Proteomes" id="UP000319255">
    <property type="component" value="Unassembled WGS sequence"/>
</dbReference>
<keyword evidence="2" id="KW-1185">Reference proteome</keyword>
<evidence type="ECO:0008006" key="3">
    <source>
        <dbReference type="Google" id="ProtNLM"/>
    </source>
</evidence>
<proteinExistence type="predicted"/>
<sequence>MQYDPIQANQELLSDIAAFCEREGMSKWAFGEQAVKDRRLVSDLEKGRELRGKTRARLLHFMAAPATGDAA</sequence>